<gene>
    <name evidence="1" type="ORF">GUJ93_ZPchr0004g40032</name>
</gene>
<keyword evidence="2" id="KW-1185">Reference proteome</keyword>
<dbReference type="AlphaFoldDB" id="A0A8J5SXM0"/>
<dbReference type="EMBL" id="JAAALK010000285">
    <property type="protein sequence ID" value="KAG8064134.1"/>
    <property type="molecule type" value="Genomic_DNA"/>
</dbReference>
<reference evidence="1" key="2">
    <citation type="submission" date="2021-02" db="EMBL/GenBank/DDBJ databases">
        <authorList>
            <person name="Kimball J.A."/>
            <person name="Haas M.W."/>
            <person name="Macchietto M."/>
            <person name="Kono T."/>
            <person name="Duquette J."/>
            <person name="Shao M."/>
        </authorList>
    </citation>
    <scope>NUCLEOTIDE SEQUENCE</scope>
    <source>
        <tissue evidence="1">Fresh leaf tissue</tissue>
    </source>
</reference>
<protein>
    <submittedName>
        <fullName evidence="1">Uncharacterized protein</fullName>
    </submittedName>
</protein>
<accession>A0A8J5SXM0</accession>
<comment type="caution">
    <text evidence="1">The sequence shown here is derived from an EMBL/GenBank/DDBJ whole genome shotgun (WGS) entry which is preliminary data.</text>
</comment>
<proteinExistence type="predicted"/>
<dbReference type="Proteomes" id="UP000729402">
    <property type="component" value="Unassembled WGS sequence"/>
</dbReference>
<reference evidence="1" key="1">
    <citation type="journal article" date="2021" name="bioRxiv">
        <title>Whole Genome Assembly and Annotation of Northern Wild Rice, Zizania palustris L., Supports a Whole Genome Duplication in the Zizania Genus.</title>
        <authorList>
            <person name="Haas M."/>
            <person name="Kono T."/>
            <person name="Macchietto M."/>
            <person name="Millas R."/>
            <person name="McGilp L."/>
            <person name="Shao M."/>
            <person name="Duquette J."/>
            <person name="Hirsch C.N."/>
            <person name="Kimball J."/>
        </authorList>
    </citation>
    <scope>NUCLEOTIDE SEQUENCE</scope>
    <source>
        <tissue evidence="1">Fresh leaf tissue</tissue>
    </source>
</reference>
<sequence>MGRSPRSSLIPFGLPAREKNLARQRPTARVFTGGGIPRTLGWAQIGLGGSLVVWRRETYPPYTVLADGDLGLQIYTAGYHPEHPEHDPRVITKVLLRGIEIWRYLLGLGWKSGTGGGGDVLR</sequence>
<evidence type="ECO:0000313" key="1">
    <source>
        <dbReference type="EMBL" id="KAG8064134.1"/>
    </source>
</evidence>
<name>A0A8J5SXM0_ZIZPA</name>
<evidence type="ECO:0000313" key="2">
    <source>
        <dbReference type="Proteomes" id="UP000729402"/>
    </source>
</evidence>
<organism evidence="1 2">
    <name type="scientific">Zizania palustris</name>
    <name type="common">Northern wild rice</name>
    <dbReference type="NCBI Taxonomy" id="103762"/>
    <lineage>
        <taxon>Eukaryota</taxon>
        <taxon>Viridiplantae</taxon>
        <taxon>Streptophyta</taxon>
        <taxon>Embryophyta</taxon>
        <taxon>Tracheophyta</taxon>
        <taxon>Spermatophyta</taxon>
        <taxon>Magnoliopsida</taxon>
        <taxon>Liliopsida</taxon>
        <taxon>Poales</taxon>
        <taxon>Poaceae</taxon>
        <taxon>BOP clade</taxon>
        <taxon>Oryzoideae</taxon>
        <taxon>Oryzeae</taxon>
        <taxon>Zizaniinae</taxon>
        <taxon>Zizania</taxon>
    </lineage>
</organism>